<evidence type="ECO:0000313" key="2">
    <source>
        <dbReference type="Proteomes" id="UP000235653"/>
    </source>
</evidence>
<dbReference type="InterPro" id="IPR021320">
    <property type="entry name" value="DUF2905"/>
</dbReference>
<evidence type="ECO:0000313" key="1">
    <source>
        <dbReference type="EMBL" id="PPD59217.1"/>
    </source>
</evidence>
<dbReference type="RefSeq" id="WP_102331451.1">
    <property type="nucleotide sequence ID" value="NZ_CP058566.2"/>
</dbReference>
<proteinExistence type="predicted"/>
<reference evidence="1 2" key="1">
    <citation type="journal article" date="2017" name="ISME J.">
        <title>Grape pomace compost harbors organohalide-respiring Dehalogenimonas species with novel reductive dehalogenase genes.</title>
        <authorList>
            <person name="Yang Y."/>
            <person name="Higgins S.A."/>
            <person name="Yan J."/>
            <person name="Simsir B."/>
            <person name="Chourey K."/>
            <person name="Iyer R."/>
            <person name="Hettich R.L."/>
            <person name="Baldwin B."/>
            <person name="Ogles D.M."/>
            <person name="Loffler F.E."/>
        </authorList>
    </citation>
    <scope>NUCLEOTIDE SEQUENCE [LARGE SCALE GENOMIC DNA]</scope>
    <source>
        <strain evidence="1 2">GP</strain>
    </source>
</reference>
<keyword evidence="2" id="KW-1185">Reference proteome</keyword>
<protein>
    <submittedName>
        <fullName evidence="1">DUF2905 domain-containing protein</fullName>
    </submittedName>
</protein>
<sequence>MDFSQMGKWLIVLGIGIVVIGIVMAVSGKFGFGKLPGDFTFHIGDSTIFVPLASVIIISLVLTAIANLIIRLFK</sequence>
<dbReference type="PANTHER" id="PTHR36443:SF1">
    <property type="entry name" value="BSR5223 PROTEIN"/>
    <property type="match status" value="1"/>
</dbReference>
<dbReference type="EMBL" id="JQAN02000001">
    <property type="protein sequence ID" value="PPD59217.1"/>
    <property type="molecule type" value="Genomic_DNA"/>
</dbReference>
<gene>
    <name evidence="1" type="ORF">JP09_000640</name>
</gene>
<comment type="caution">
    <text evidence="1">The sequence shown here is derived from an EMBL/GenBank/DDBJ whole genome shotgun (WGS) entry which is preliminary data.</text>
</comment>
<name>A0A2P5PAA9_9CHLR</name>
<dbReference type="Pfam" id="PF11146">
    <property type="entry name" value="DUF2905"/>
    <property type="match status" value="1"/>
</dbReference>
<dbReference type="PANTHER" id="PTHR36443">
    <property type="entry name" value="BSR5223 PROTEIN"/>
    <property type="match status" value="1"/>
</dbReference>
<organism evidence="1 2">
    <name type="scientific">Dehalogenimonas etheniformans</name>
    <dbReference type="NCBI Taxonomy" id="1536648"/>
    <lineage>
        <taxon>Bacteria</taxon>
        <taxon>Bacillati</taxon>
        <taxon>Chloroflexota</taxon>
        <taxon>Dehalococcoidia</taxon>
        <taxon>Dehalococcoidales</taxon>
        <taxon>Dehalococcoidaceae</taxon>
        <taxon>Dehalogenimonas</taxon>
    </lineage>
</organism>
<dbReference type="OrthoDB" id="9811610at2"/>
<dbReference type="Proteomes" id="UP000235653">
    <property type="component" value="Unassembled WGS sequence"/>
</dbReference>
<accession>A0A2P5PAA9</accession>
<dbReference type="AlphaFoldDB" id="A0A2P5PAA9"/>